<organism evidence="2">
    <name type="scientific">Schistocephalus solidus</name>
    <name type="common">Tapeworm</name>
    <dbReference type="NCBI Taxonomy" id="70667"/>
    <lineage>
        <taxon>Eukaryota</taxon>
        <taxon>Metazoa</taxon>
        <taxon>Spiralia</taxon>
        <taxon>Lophotrochozoa</taxon>
        <taxon>Platyhelminthes</taxon>
        <taxon>Cestoda</taxon>
        <taxon>Eucestoda</taxon>
        <taxon>Diphyllobothriidea</taxon>
        <taxon>Diphyllobothriidae</taxon>
        <taxon>Schistocephalus</taxon>
    </lineage>
</organism>
<evidence type="ECO:0000313" key="2">
    <source>
        <dbReference type="WBParaSite" id="SSLN_0002074301-mRNA-1"/>
    </source>
</evidence>
<dbReference type="AlphaFoldDB" id="A0A183TU53"/>
<name>A0A183TU53_SCHSO</name>
<feature type="region of interest" description="Disordered" evidence="1">
    <location>
        <begin position="262"/>
        <end position="285"/>
    </location>
</feature>
<accession>A0A183TU53</accession>
<reference evidence="2" key="1">
    <citation type="submission" date="2016-06" db="UniProtKB">
        <authorList>
            <consortium name="WormBaseParasite"/>
        </authorList>
    </citation>
    <scope>IDENTIFICATION</scope>
</reference>
<dbReference type="WBParaSite" id="SSLN_0002074301-mRNA-1">
    <property type="protein sequence ID" value="SSLN_0002074301-mRNA-1"/>
    <property type="gene ID" value="SSLN_0002074301"/>
</dbReference>
<proteinExistence type="predicted"/>
<protein>
    <submittedName>
        <fullName evidence="2">Amphiphysin</fullName>
    </submittedName>
</protein>
<sequence>LQHIVSGEKRKDRLQRKAEAELERILKGGSDSTADQKKHPRVVVRETTKTEKQLSYISDWEEFQARVEATVQDSTSKLQTLKLEELQQNSSEDENWATFKADFDSQEKQTKEGKSREEALVSLLNADQAEKEPGLEEEKFPENLNKVDDYHHSVTSDKLPSLPTDLLANQNLPPAFQQADSENWANFDAGFSEEQGTPGIIFVEDFNKSDYWGQSKTAEFTENWANFGEGSLQFRSINEINEPSLTVTSDSKLGVDINTSVENRATSSEPEGVNKSGPKRNTGFLNGSGSNGAFTVINHNVKLGHYLELVPTG</sequence>
<evidence type="ECO:0000256" key="1">
    <source>
        <dbReference type="SAM" id="MobiDB-lite"/>
    </source>
</evidence>